<evidence type="ECO:0000313" key="4">
    <source>
        <dbReference type="EMBL" id="SFG63179.1"/>
    </source>
</evidence>
<dbReference type="InterPro" id="IPR023346">
    <property type="entry name" value="Lysozyme-like_dom_sf"/>
</dbReference>
<reference evidence="5" key="1">
    <citation type="submission" date="2016-10" db="EMBL/GenBank/DDBJ databases">
        <authorList>
            <person name="Varghese N."/>
            <person name="Submissions S."/>
        </authorList>
    </citation>
    <scope>NUCLEOTIDE SEQUENCE [LARGE SCALE GENOMIC DNA]</scope>
    <source>
        <strain evidence="5">Gh-105</strain>
    </source>
</reference>
<dbReference type="PANTHER" id="PTHR34385">
    <property type="entry name" value="D-ALANYL-D-ALANINE CARBOXYPEPTIDASE"/>
    <property type="match status" value="1"/>
</dbReference>
<dbReference type="GO" id="GO:0008233">
    <property type="term" value="F:peptidase activity"/>
    <property type="evidence" value="ECO:0007669"/>
    <property type="project" value="InterPro"/>
</dbReference>
<organism evidence="4 5">
    <name type="scientific">Methylobacterium gossipiicola</name>
    <dbReference type="NCBI Taxonomy" id="582675"/>
    <lineage>
        <taxon>Bacteria</taxon>
        <taxon>Pseudomonadati</taxon>
        <taxon>Pseudomonadota</taxon>
        <taxon>Alphaproteobacteria</taxon>
        <taxon>Hyphomicrobiales</taxon>
        <taxon>Methylobacteriaceae</taxon>
        <taxon>Methylobacterium</taxon>
    </lineage>
</organism>
<keyword evidence="5" id="KW-1185">Reference proteome</keyword>
<dbReference type="InterPro" id="IPR009045">
    <property type="entry name" value="Zn_M74/Hedgehog-like"/>
</dbReference>
<dbReference type="Proteomes" id="UP000199229">
    <property type="component" value="Unassembled WGS sequence"/>
</dbReference>
<feature type="domain" description="Transglycosylase SLT" evidence="2">
    <location>
        <begin position="4"/>
        <end position="70"/>
    </location>
</feature>
<protein>
    <submittedName>
        <fullName evidence="4">Transglycosylase SLT domain-containing protein</fullName>
    </submittedName>
</protein>
<evidence type="ECO:0000259" key="3">
    <source>
        <dbReference type="Pfam" id="PF02557"/>
    </source>
</evidence>
<comment type="similarity">
    <text evidence="1">Belongs to the virb1 family.</text>
</comment>
<evidence type="ECO:0000256" key="1">
    <source>
        <dbReference type="ARBA" id="ARBA00009387"/>
    </source>
</evidence>
<feature type="domain" description="D-alanyl-D-alanine carboxypeptidase-like core" evidence="3">
    <location>
        <begin position="168"/>
        <end position="271"/>
    </location>
</feature>
<dbReference type="PANTHER" id="PTHR34385:SF1">
    <property type="entry name" value="PEPTIDOGLYCAN L-ALANYL-D-GLUTAMATE ENDOPEPTIDASE CWLK"/>
    <property type="match status" value="1"/>
</dbReference>
<dbReference type="InterPro" id="IPR003709">
    <property type="entry name" value="VanY-like_core_dom"/>
</dbReference>
<dbReference type="STRING" id="582675.SAMN05192565_10719"/>
<dbReference type="InterPro" id="IPR052179">
    <property type="entry name" value="DD-CPase-like"/>
</dbReference>
<dbReference type="Pfam" id="PF02557">
    <property type="entry name" value="VanY"/>
    <property type="match status" value="1"/>
</dbReference>
<sequence length="1359" mass="149936">MRRVATTESGNNTNARARTSTAGGLFQIIDGTWNDLSARYPQLGLTNRMDPIQQARVAPFYMKEINENLTRVVGRAPTAAESKLGWVFGPTGGAMILKASPDTPVDRVLDTSAIASNPGIFKKVRTVGDLYAWAGGTMGEEGAHPKPRIDLKPFLAPGHDAEHLDKMDWDLKSRLANMVADMPENLRAKFQINSGFRSPERQAELFAAAVKKYGSEEAARKWVAPPGNSMHNHGRAADLNMNGDPAVKEWLHANASKYGLGFPMSHEPWHIEALDARASKIARMGMTSDPVSTSQRIPFTREDDRQRVKAEENKAYSLVQAAQASATQDWMIANALKSNNKAVYDPGFDPASVPKNEDVKALDARYLPYLSKAMSEQDLDFRIRQAQGDAERESRLAATRGGILIRLATGMADPAGLALSAIAPVGALVQGSRMARLGAAAADGAIGALASETPAMVDRPGYETQEALWAGVMGTAGYLALNRSAWKGTHVEETAEQAVKSLHGLRTELESGTAFSNKSAGAAAVPWARDPVRSDTYELSLLKTEASGDALVNPLRFDMARHKNSPNPLVASLTDNLVQDTIGNKNTSKAVSIPVEAQARQLEERANTVWSREYEAATADYRKRNNISWYDWQAGKEVEFQREISYAVRNTDPLTQVDPAVQQMASSWQKQAEHWRELARNPGKERGETMRPLPGAEDWADNPNYLPRYTNWGRFNELNMEHGNELRRLLGTAIERKNPDLDPKFAAKLGSYYYDRLAKVDAGQELSTMKALSGSDVEALRADLVRYGLDEVEVNQALYQLEQKAGDGKSMTSRQKRRTVMDENFKMTLEGRNGPREVAIADLWEDNMHSIVHAYNKQMSGAVAMAQLRIENPKWHPDGDGPKYLVDGVHSEGDWQKLEAQARALDKEFRPEDGGKRIETELADLRFAFDAIRGVPHNFDRTQLGQAMRVIQKVNFVRLMSQAGWSSVAEFGRILGEFGVKHMLQTIPTFRDFMRDARTGKLLRDELEDWEYAFTSGTDHLRGSGMTWQGSQVASAMNDGASKRAGGFLDRAEQITSKASRYTSMVSLAPLTTFQERWAMKAAVSKFRAAALEDGALSEKRMRLIGLDDDMQKRVLKEIKTHNSTIEGENGRKVEILGLEKWEPQVRSAFEHAITTWTRRTIQQNDLGQMNAMLGSPMAKLLFQFRNFTIGAWSKQTLSAVHNHELNDLFGFMASMLFGAMAYTVQTNLSLIGLSEEDRKKAVSDRLSDAKIAMAGFQRAGASSLIPGAFDFGAGIAGFDPWFNTRSTQQPSAGLLANPTAGLVDDFMKGIGGVTGSFHEGGKLVSGDVRNLSRALNVLHNYPLMIQTINATSSLLPAK</sequence>
<dbReference type="Pfam" id="PF01464">
    <property type="entry name" value="SLT"/>
    <property type="match status" value="1"/>
</dbReference>
<gene>
    <name evidence="4" type="ORF">SAMN05192565_10719</name>
</gene>
<dbReference type="EMBL" id="FOPM01000007">
    <property type="protein sequence ID" value="SFG63179.1"/>
    <property type="molecule type" value="Genomic_DNA"/>
</dbReference>
<accession>A0A1I2TGJ9</accession>
<dbReference type="SUPFAM" id="SSF55166">
    <property type="entry name" value="Hedgehog/DD-peptidase"/>
    <property type="match status" value="1"/>
</dbReference>
<dbReference type="Gene3D" id="3.30.1380.10">
    <property type="match status" value="1"/>
</dbReference>
<dbReference type="InterPro" id="IPR008258">
    <property type="entry name" value="Transglycosylase_SLT_dom_1"/>
</dbReference>
<evidence type="ECO:0000313" key="5">
    <source>
        <dbReference type="Proteomes" id="UP000199229"/>
    </source>
</evidence>
<dbReference type="CDD" id="cd14814">
    <property type="entry name" value="Peptidase_M15"/>
    <property type="match status" value="1"/>
</dbReference>
<name>A0A1I2TGJ9_9HYPH</name>
<dbReference type="GO" id="GO:0006508">
    <property type="term" value="P:proteolysis"/>
    <property type="evidence" value="ECO:0007669"/>
    <property type="project" value="InterPro"/>
</dbReference>
<proteinExistence type="inferred from homology"/>
<evidence type="ECO:0000259" key="2">
    <source>
        <dbReference type="Pfam" id="PF01464"/>
    </source>
</evidence>
<dbReference type="SUPFAM" id="SSF53955">
    <property type="entry name" value="Lysozyme-like"/>
    <property type="match status" value="1"/>
</dbReference>
<dbReference type="Gene3D" id="1.10.530.10">
    <property type="match status" value="1"/>
</dbReference>